<keyword evidence="6" id="KW-0067">ATP-binding</keyword>
<dbReference type="Pfam" id="PF00069">
    <property type="entry name" value="Pkinase"/>
    <property type="match status" value="1"/>
</dbReference>
<proteinExistence type="predicted"/>
<protein>
    <recommendedName>
        <fullName evidence="1">non-specific serine/threonine protein kinase</fullName>
        <ecNumber evidence="1">2.7.11.1</ecNumber>
    </recommendedName>
</protein>
<organism evidence="8 9">
    <name type="scientific">Streptomyces litchfieldiae</name>
    <dbReference type="NCBI Taxonomy" id="3075543"/>
    <lineage>
        <taxon>Bacteria</taxon>
        <taxon>Bacillati</taxon>
        <taxon>Actinomycetota</taxon>
        <taxon>Actinomycetes</taxon>
        <taxon>Kitasatosporales</taxon>
        <taxon>Streptomycetaceae</taxon>
        <taxon>Streptomyces</taxon>
    </lineage>
</organism>
<dbReference type="PANTHER" id="PTHR43289">
    <property type="entry name" value="MITOGEN-ACTIVATED PROTEIN KINASE KINASE KINASE 20-RELATED"/>
    <property type="match status" value="1"/>
</dbReference>
<dbReference type="PROSITE" id="PS50011">
    <property type="entry name" value="PROTEIN_KINASE_DOM"/>
    <property type="match status" value="1"/>
</dbReference>
<sequence>MADGPYELTGEIEELLTPLARDLVANRRGSTVWKVTGAGGLHAVKLGYPSATHAHTALTPAREAFILRGLGRDGISWGEWSRGTWSVQPWHRGPDLWHLWEPYRTAPTAELNGDAALCTAHHCAEELAALHQAGWVHGDVQPAHFIVGSGATRLIDLGLARGGEIPAAYDFPYRGCLVHYESPEISRSVLETGQAVPTREADVFALGASLFISVTGLRAIDFPPDAERAEQRRVIARGRHRPVRIPGVLGEIVAATLRPEPADRPTMAEVCAALRAH</sequence>
<evidence type="ECO:0000256" key="1">
    <source>
        <dbReference type="ARBA" id="ARBA00012513"/>
    </source>
</evidence>
<feature type="domain" description="Protein kinase" evidence="7">
    <location>
        <begin position="1"/>
        <end position="277"/>
    </location>
</feature>
<keyword evidence="5 8" id="KW-0418">Kinase</keyword>
<evidence type="ECO:0000313" key="8">
    <source>
        <dbReference type="EMBL" id="MDT0342676.1"/>
    </source>
</evidence>
<comment type="caution">
    <text evidence="8">The sequence shown here is derived from an EMBL/GenBank/DDBJ whole genome shotgun (WGS) entry which is preliminary data.</text>
</comment>
<dbReference type="Gene3D" id="1.10.510.10">
    <property type="entry name" value="Transferase(Phosphotransferase) domain 1"/>
    <property type="match status" value="1"/>
</dbReference>
<dbReference type="Proteomes" id="UP001183246">
    <property type="component" value="Unassembled WGS sequence"/>
</dbReference>
<dbReference type="RefSeq" id="WP_311703788.1">
    <property type="nucleotide sequence ID" value="NZ_JAVREL010000003.1"/>
</dbReference>
<keyword evidence="4" id="KW-0547">Nucleotide-binding</keyword>
<dbReference type="PANTHER" id="PTHR43289:SF6">
    <property type="entry name" value="SERINE_THREONINE-PROTEIN KINASE NEKL-3"/>
    <property type="match status" value="1"/>
</dbReference>
<accession>A0ABU2MMH5</accession>
<dbReference type="InterPro" id="IPR000719">
    <property type="entry name" value="Prot_kinase_dom"/>
</dbReference>
<dbReference type="SMART" id="SM00220">
    <property type="entry name" value="S_TKc"/>
    <property type="match status" value="1"/>
</dbReference>
<reference evidence="9" key="1">
    <citation type="submission" date="2023-07" db="EMBL/GenBank/DDBJ databases">
        <title>30 novel species of actinomycetes from the DSMZ collection.</title>
        <authorList>
            <person name="Nouioui I."/>
        </authorList>
    </citation>
    <scope>NUCLEOTIDE SEQUENCE [LARGE SCALE GENOMIC DNA]</scope>
    <source>
        <strain evidence="9">DSM 44938</strain>
    </source>
</reference>
<keyword evidence="2" id="KW-0723">Serine/threonine-protein kinase</keyword>
<name>A0ABU2MMH5_9ACTN</name>
<evidence type="ECO:0000313" key="9">
    <source>
        <dbReference type="Proteomes" id="UP001183246"/>
    </source>
</evidence>
<evidence type="ECO:0000256" key="6">
    <source>
        <dbReference type="ARBA" id="ARBA00022840"/>
    </source>
</evidence>
<evidence type="ECO:0000256" key="5">
    <source>
        <dbReference type="ARBA" id="ARBA00022777"/>
    </source>
</evidence>
<dbReference type="InterPro" id="IPR011009">
    <property type="entry name" value="Kinase-like_dom_sf"/>
</dbReference>
<evidence type="ECO:0000256" key="4">
    <source>
        <dbReference type="ARBA" id="ARBA00022741"/>
    </source>
</evidence>
<keyword evidence="9" id="KW-1185">Reference proteome</keyword>
<dbReference type="EC" id="2.7.11.1" evidence="1"/>
<evidence type="ECO:0000256" key="2">
    <source>
        <dbReference type="ARBA" id="ARBA00022527"/>
    </source>
</evidence>
<dbReference type="EMBL" id="JAVREL010000003">
    <property type="protein sequence ID" value="MDT0342676.1"/>
    <property type="molecule type" value="Genomic_DNA"/>
</dbReference>
<dbReference type="SUPFAM" id="SSF56112">
    <property type="entry name" value="Protein kinase-like (PK-like)"/>
    <property type="match status" value="1"/>
</dbReference>
<evidence type="ECO:0000259" key="7">
    <source>
        <dbReference type="PROSITE" id="PS50011"/>
    </source>
</evidence>
<keyword evidence="3" id="KW-0808">Transferase</keyword>
<evidence type="ECO:0000256" key="3">
    <source>
        <dbReference type="ARBA" id="ARBA00022679"/>
    </source>
</evidence>
<dbReference type="GO" id="GO:0016301">
    <property type="term" value="F:kinase activity"/>
    <property type="evidence" value="ECO:0007669"/>
    <property type="project" value="UniProtKB-KW"/>
</dbReference>
<gene>
    <name evidence="8" type="ORF">RM590_08565</name>
</gene>